<evidence type="ECO:0000256" key="1">
    <source>
        <dbReference type="SAM" id="MobiDB-lite"/>
    </source>
</evidence>
<feature type="domain" description="Protein kinase" evidence="2">
    <location>
        <begin position="209"/>
        <end position="501"/>
    </location>
</feature>
<dbReference type="InterPro" id="IPR001245">
    <property type="entry name" value="Ser-Thr/Tyr_kinase_cat_dom"/>
</dbReference>
<dbReference type="AlphaFoldDB" id="A0A0C2ZQK3"/>
<dbReference type="GO" id="GO:0005524">
    <property type="term" value="F:ATP binding"/>
    <property type="evidence" value="ECO:0007669"/>
    <property type="project" value="InterPro"/>
</dbReference>
<dbReference type="HOGENOM" id="CLU_576412_0_0_1"/>
<dbReference type="InterPro" id="IPR011009">
    <property type="entry name" value="Kinase-like_dom_sf"/>
</dbReference>
<dbReference type="GO" id="GO:0004674">
    <property type="term" value="F:protein serine/threonine kinase activity"/>
    <property type="evidence" value="ECO:0007669"/>
    <property type="project" value="TreeGrafter"/>
</dbReference>
<dbReference type="PROSITE" id="PS00109">
    <property type="entry name" value="PROTEIN_KINASE_TYR"/>
    <property type="match status" value="1"/>
</dbReference>
<gene>
    <name evidence="3" type="ORF">SCLCIDRAFT_1221609</name>
</gene>
<reference evidence="4" key="2">
    <citation type="submission" date="2015-01" db="EMBL/GenBank/DDBJ databases">
        <title>Evolutionary Origins and Diversification of the Mycorrhizal Mutualists.</title>
        <authorList>
            <consortium name="DOE Joint Genome Institute"/>
            <consortium name="Mycorrhizal Genomics Consortium"/>
            <person name="Kohler A."/>
            <person name="Kuo A."/>
            <person name="Nagy L.G."/>
            <person name="Floudas D."/>
            <person name="Copeland A."/>
            <person name="Barry K.W."/>
            <person name="Cichocki N."/>
            <person name="Veneault-Fourrey C."/>
            <person name="LaButti K."/>
            <person name="Lindquist E.A."/>
            <person name="Lipzen A."/>
            <person name="Lundell T."/>
            <person name="Morin E."/>
            <person name="Murat C."/>
            <person name="Riley R."/>
            <person name="Ohm R."/>
            <person name="Sun H."/>
            <person name="Tunlid A."/>
            <person name="Henrissat B."/>
            <person name="Grigoriev I.V."/>
            <person name="Hibbett D.S."/>
            <person name="Martin F."/>
        </authorList>
    </citation>
    <scope>NUCLEOTIDE SEQUENCE [LARGE SCALE GENOMIC DNA]</scope>
    <source>
        <strain evidence="4">Foug A</strain>
    </source>
</reference>
<feature type="compositionally biased region" description="Gly residues" evidence="1">
    <location>
        <begin position="136"/>
        <end position="152"/>
    </location>
</feature>
<feature type="region of interest" description="Disordered" evidence="1">
    <location>
        <begin position="83"/>
        <end position="193"/>
    </location>
</feature>
<dbReference type="SUPFAM" id="SSF56112">
    <property type="entry name" value="Protein kinase-like (PK-like)"/>
    <property type="match status" value="1"/>
</dbReference>
<dbReference type="InterPro" id="IPR000719">
    <property type="entry name" value="Prot_kinase_dom"/>
</dbReference>
<dbReference type="Pfam" id="PF07714">
    <property type="entry name" value="PK_Tyr_Ser-Thr"/>
    <property type="match status" value="1"/>
</dbReference>
<organism evidence="3 4">
    <name type="scientific">Scleroderma citrinum Foug A</name>
    <dbReference type="NCBI Taxonomy" id="1036808"/>
    <lineage>
        <taxon>Eukaryota</taxon>
        <taxon>Fungi</taxon>
        <taxon>Dikarya</taxon>
        <taxon>Basidiomycota</taxon>
        <taxon>Agaricomycotina</taxon>
        <taxon>Agaricomycetes</taxon>
        <taxon>Agaricomycetidae</taxon>
        <taxon>Boletales</taxon>
        <taxon>Sclerodermatineae</taxon>
        <taxon>Sclerodermataceae</taxon>
        <taxon>Scleroderma</taxon>
    </lineage>
</organism>
<dbReference type="InterPro" id="IPR051681">
    <property type="entry name" value="Ser/Thr_Kinases-Pseudokinases"/>
</dbReference>
<dbReference type="InterPro" id="IPR008266">
    <property type="entry name" value="Tyr_kinase_AS"/>
</dbReference>
<keyword evidence="4" id="KW-1185">Reference proteome</keyword>
<dbReference type="EMBL" id="KN822145">
    <property type="protein sequence ID" value="KIM54897.1"/>
    <property type="molecule type" value="Genomic_DNA"/>
</dbReference>
<dbReference type="PROSITE" id="PS50011">
    <property type="entry name" value="PROTEIN_KINASE_DOM"/>
    <property type="match status" value="1"/>
</dbReference>
<evidence type="ECO:0000259" key="2">
    <source>
        <dbReference type="PROSITE" id="PS50011"/>
    </source>
</evidence>
<dbReference type="InParanoid" id="A0A0C2ZQK3"/>
<dbReference type="STRING" id="1036808.A0A0C2ZQK3"/>
<dbReference type="Gene3D" id="1.10.510.10">
    <property type="entry name" value="Transferase(Phosphotransferase) domain 1"/>
    <property type="match status" value="1"/>
</dbReference>
<evidence type="ECO:0000313" key="4">
    <source>
        <dbReference type="Proteomes" id="UP000053989"/>
    </source>
</evidence>
<name>A0A0C2ZQK3_9AGAM</name>
<protein>
    <recommendedName>
        <fullName evidence="2">Protein kinase domain-containing protein</fullName>
    </recommendedName>
</protein>
<dbReference type="OrthoDB" id="346907at2759"/>
<reference evidence="3 4" key="1">
    <citation type="submission" date="2014-04" db="EMBL/GenBank/DDBJ databases">
        <authorList>
            <consortium name="DOE Joint Genome Institute"/>
            <person name="Kuo A."/>
            <person name="Kohler A."/>
            <person name="Nagy L.G."/>
            <person name="Floudas D."/>
            <person name="Copeland A."/>
            <person name="Barry K.W."/>
            <person name="Cichocki N."/>
            <person name="Veneault-Fourrey C."/>
            <person name="LaButti K."/>
            <person name="Lindquist E.A."/>
            <person name="Lipzen A."/>
            <person name="Lundell T."/>
            <person name="Morin E."/>
            <person name="Murat C."/>
            <person name="Sun H."/>
            <person name="Tunlid A."/>
            <person name="Henrissat B."/>
            <person name="Grigoriev I.V."/>
            <person name="Hibbett D.S."/>
            <person name="Martin F."/>
            <person name="Nordberg H.P."/>
            <person name="Cantor M.N."/>
            <person name="Hua S.X."/>
        </authorList>
    </citation>
    <scope>NUCLEOTIDE SEQUENCE [LARGE SCALE GENOMIC DNA]</scope>
    <source>
        <strain evidence="3 4">Foug A</strain>
    </source>
</reference>
<evidence type="ECO:0000313" key="3">
    <source>
        <dbReference type="EMBL" id="KIM54897.1"/>
    </source>
</evidence>
<sequence>MALPLQQARPASVPRGEYMAAYPKAEDTAAQDWPYQEHNNPAMYPPPQGPVIPQHNGMGFQPQQGHVPSGHHDGMAFQPQPGHLPPGHQGAMGYPPQQPQNAPMPHGQWPPEGPINAPGYAPPQGPMPMMPERGGSSMGYGSQGREGWGSDGRPGSSATSWSMPREHHMPNEQYSEHSWGGGSGNPSPYQYPSDSWGRQQNDITNFIVDRPRWPSRRGGCADVSKCKMYWGGNNQRREKIAVKCLRIQLADLSEEQTERILHRIRKDVHTWMRLPRSDNVLPVYGMATGFGPLPSIVTPWMYNGTLTSYLERKPNLSYQKRMTMIMQVALGLNHLHTNNIYHGDLTGSNVLINHNGDTIVSDFGLASIMAEFNYTAYFRSCRPGALRWTDPDLVVTLARHDRRHAPALHGETEDPRYDVYSLGCIMLQIITGLVPYYPENDLAVQLAKFRYENPRISTRVSPKLAGLMEWCWDRNRRIRPKPGKLVASIRQEMGRPQVWHR</sequence>
<dbReference type="Proteomes" id="UP000053989">
    <property type="component" value="Unassembled WGS sequence"/>
</dbReference>
<feature type="compositionally biased region" description="Pro residues" evidence="1">
    <location>
        <begin position="120"/>
        <end position="129"/>
    </location>
</feature>
<dbReference type="PANTHER" id="PTHR44329">
    <property type="entry name" value="SERINE/THREONINE-PROTEIN KINASE TNNI3K-RELATED"/>
    <property type="match status" value="1"/>
</dbReference>
<proteinExistence type="predicted"/>
<accession>A0A0C2ZQK3</accession>